<evidence type="ECO:0000313" key="2">
    <source>
        <dbReference type="Proteomes" id="UP000325182"/>
    </source>
</evidence>
<dbReference type="Pfam" id="PF14166">
    <property type="entry name" value="YueH"/>
    <property type="match status" value="1"/>
</dbReference>
<dbReference type="Proteomes" id="UP000325182">
    <property type="component" value="Unassembled WGS sequence"/>
</dbReference>
<sequence>MKIRKSFAGGRERKVFIYENKKEEYFMVAIPDIGWSIDFTYESDMLKEKLEHSISSNGITVEESTELASRIYNWTREM</sequence>
<reference evidence="1 2" key="1">
    <citation type="submission" date="2019-08" db="EMBL/GenBank/DDBJ databases">
        <title>Bacillus genomes from the desert of Cuatro Cienegas, Coahuila.</title>
        <authorList>
            <person name="Olmedo-Alvarez G."/>
        </authorList>
    </citation>
    <scope>NUCLEOTIDE SEQUENCE [LARGE SCALE GENOMIC DNA]</scope>
    <source>
        <strain evidence="1 2">CH128b_4D</strain>
    </source>
</reference>
<dbReference type="InterPro" id="IPR020260">
    <property type="entry name" value="Uncharacterised_YueH"/>
</dbReference>
<accession>A0A5D4M864</accession>
<gene>
    <name evidence="1" type="ORF">FZC84_18285</name>
</gene>
<evidence type="ECO:0008006" key="3">
    <source>
        <dbReference type="Google" id="ProtNLM"/>
    </source>
</evidence>
<name>A0A5D4M864_9BACI</name>
<dbReference type="EMBL" id="VTEG01000018">
    <property type="protein sequence ID" value="TYR97667.1"/>
    <property type="molecule type" value="Genomic_DNA"/>
</dbReference>
<organism evidence="1 2">
    <name type="scientific">Rossellomorea vietnamensis</name>
    <dbReference type="NCBI Taxonomy" id="218284"/>
    <lineage>
        <taxon>Bacteria</taxon>
        <taxon>Bacillati</taxon>
        <taxon>Bacillota</taxon>
        <taxon>Bacilli</taxon>
        <taxon>Bacillales</taxon>
        <taxon>Bacillaceae</taxon>
        <taxon>Rossellomorea</taxon>
    </lineage>
</organism>
<dbReference type="AlphaFoldDB" id="A0A5D4M864"/>
<protein>
    <recommendedName>
        <fullName evidence="3">YueH-like protein</fullName>
    </recommendedName>
</protein>
<proteinExistence type="predicted"/>
<comment type="caution">
    <text evidence="1">The sequence shown here is derived from an EMBL/GenBank/DDBJ whole genome shotgun (WGS) entry which is preliminary data.</text>
</comment>
<evidence type="ECO:0000313" key="1">
    <source>
        <dbReference type="EMBL" id="TYR97667.1"/>
    </source>
</evidence>